<feature type="transmembrane region" description="Helical" evidence="1">
    <location>
        <begin position="12"/>
        <end position="30"/>
    </location>
</feature>
<dbReference type="RefSeq" id="WP_124924950.1">
    <property type="nucleotide sequence ID" value="NZ_BMOH01000011.1"/>
</dbReference>
<dbReference type="AlphaFoldDB" id="A0A3P1STG9"/>
<reference evidence="2 3" key="1">
    <citation type="submission" date="2018-11" db="EMBL/GenBank/DDBJ databases">
        <title>The draft genome sequence of Amphritea balenae JAMM 1525T.</title>
        <authorList>
            <person name="Fang Z."/>
            <person name="Zhang Y."/>
            <person name="Han X."/>
        </authorList>
    </citation>
    <scope>NUCLEOTIDE SEQUENCE [LARGE SCALE GENOMIC DNA]</scope>
    <source>
        <strain evidence="2 3">JAMM 1525</strain>
    </source>
</reference>
<keyword evidence="1" id="KW-0472">Membrane</keyword>
<protein>
    <recommendedName>
        <fullName evidence="4">YtkA-like domain-containing protein</fullName>
    </recommendedName>
</protein>
<sequence>MPQTEQSSNKKQYLIIAILGVFILAIWLGSSALSLPENKSTGVSVKSDCDLKKESCKVEINDLSMTVDVLPRNINSMTPMSYTVKIEGVESESVMIDLQGTEMFMGLNQTQLTAVPGQPGLFKGTGELGACTTGEMGWRATIVAVTEDGPVKTWFDFRAK</sequence>
<name>A0A3P1STG9_9GAMM</name>
<dbReference type="Proteomes" id="UP000267535">
    <property type="component" value="Unassembled WGS sequence"/>
</dbReference>
<evidence type="ECO:0000256" key="1">
    <source>
        <dbReference type="SAM" id="Phobius"/>
    </source>
</evidence>
<dbReference type="EMBL" id="RQXV01000002">
    <property type="protein sequence ID" value="RRD00370.1"/>
    <property type="molecule type" value="Genomic_DNA"/>
</dbReference>
<accession>A0A3P1STG9</accession>
<evidence type="ECO:0008006" key="4">
    <source>
        <dbReference type="Google" id="ProtNLM"/>
    </source>
</evidence>
<evidence type="ECO:0000313" key="2">
    <source>
        <dbReference type="EMBL" id="RRD00370.1"/>
    </source>
</evidence>
<organism evidence="2 3">
    <name type="scientific">Amphritea balenae</name>
    <dbReference type="NCBI Taxonomy" id="452629"/>
    <lineage>
        <taxon>Bacteria</taxon>
        <taxon>Pseudomonadati</taxon>
        <taxon>Pseudomonadota</taxon>
        <taxon>Gammaproteobacteria</taxon>
        <taxon>Oceanospirillales</taxon>
        <taxon>Oceanospirillaceae</taxon>
        <taxon>Amphritea</taxon>
    </lineage>
</organism>
<gene>
    <name evidence="2" type="ORF">EHS89_04545</name>
</gene>
<keyword evidence="1" id="KW-1133">Transmembrane helix</keyword>
<proteinExistence type="predicted"/>
<keyword evidence="1" id="KW-0812">Transmembrane</keyword>
<keyword evidence="3" id="KW-1185">Reference proteome</keyword>
<comment type="caution">
    <text evidence="2">The sequence shown here is derived from an EMBL/GenBank/DDBJ whole genome shotgun (WGS) entry which is preliminary data.</text>
</comment>
<evidence type="ECO:0000313" key="3">
    <source>
        <dbReference type="Proteomes" id="UP000267535"/>
    </source>
</evidence>
<dbReference type="OrthoDB" id="5917490at2"/>